<feature type="compositionally biased region" description="Low complexity" evidence="1">
    <location>
        <begin position="1368"/>
        <end position="1391"/>
    </location>
</feature>
<feature type="compositionally biased region" description="Low complexity" evidence="1">
    <location>
        <begin position="631"/>
        <end position="660"/>
    </location>
</feature>
<dbReference type="InterPro" id="IPR000904">
    <property type="entry name" value="Sec7_dom"/>
</dbReference>
<feature type="region of interest" description="Disordered" evidence="1">
    <location>
        <begin position="627"/>
        <end position="691"/>
    </location>
</feature>
<feature type="region of interest" description="Disordered" evidence="1">
    <location>
        <begin position="1542"/>
        <end position="1561"/>
    </location>
</feature>
<feature type="compositionally biased region" description="Low complexity" evidence="1">
    <location>
        <begin position="728"/>
        <end position="764"/>
    </location>
</feature>
<dbReference type="SUPFAM" id="SSF48425">
    <property type="entry name" value="Sec7 domain"/>
    <property type="match status" value="1"/>
</dbReference>
<feature type="region of interest" description="Disordered" evidence="1">
    <location>
        <begin position="792"/>
        <end position="855"/>
    </location>
</feature>
<reference evidence="3" key="1">
    <citation type="submission" date="2021-03" db="EMBL/GenBank/DDBJ databases">
        <title>Draft genome sequence of rust myrtle Austropuccinia psidii MF-1, a brazilian biotype.</title>
        <authorList>
            <person name="Quecine M.C."/>
            <person name="Pachon D.M.R."/>
            <person name="Bonatelli M.L."/>
            <person name="Correr F.H."/>
            <person name="Franceschini L.M."/>
            <person name="Leite T.F."/>
            <person name="Margarido G.R.A."/>
            <person name="Almeida C.A."/>
            <person name="Ferrarezi J.A."/>
            <person name="Labate C.A."/>
        </authorList>
    </citation>
    <scope>NUCLEOTIDE SEQUENCE</scope>
    <source>
        <strain evidence="3">MF-1</strain>
    </source>
</reference>
<dbReference type="InterPro" id="IPR023394">
    <property type="entry name" value="Sec7_C_sf"/>
</dbReference>
<feature type="compositionally biased region" description="Polar residues" evidence="1">
    <location>
        <begin position="445"/>
        <end position="463"/>
    </location>
</feature>
<dbReference type="InterPro" id="IPR011993">
    <property type="entry name" value="PH-like_dom_sf"/>
</dbReference>
<dbReference type="EMBL" id="AVOT02004958">
    <property type="protein sequence ID" value="MBW0477870.1"/>
    <property type="molecule type" value="Genomic_DNA"/>
</dbReference>
<dbReference type="GO" id="GO:0032012">
    <property type="term" value="P:regulation of ARF protein signal transduction"/>
    <property type="evidence" value="ECO:0007669"/>
    <property type="project" value="InterPro"/>
</dbReference>
<dbReference type="Gene3D" id="1.10.220.20">
    <property type="match status" value="1"/>
</dbReference>
<proteinExistence type="predicted"/>
<feature type="compositionally biased region" description="Polar residues" evidence="1">
    <location>
        <begin position="1030"/>
        <end position="1050"/>
    </location>
</feature>
<dbReference type="PROSITE" id="PS50190">
    <property type="entry name" value="SEC7"/>
    <property type="match status" value="1"/>
</dbReference>
<feature type="compositionally biased region" description="Low complexity" evidence="1">
    <location>
        <begin position="1324"/>
        <end position="1336"/>
    </location>
</feature>
<feature type="region of interest" description="Disordered" evidence="1">
    <location>
        <begin position="435"/>
        <end position="488"/>
    </location>
</feature>
<feature type="compositionally biased region" description="Low complexity" evidence="1">
    <location>
        <begin position="797"/>
        <end position="810"/>
    </location>
</feature>
<sequence>MQDFLLSRVSLQSKSAFQTGGSNDVKSILSLVAQHELLTSVPPDDHPIQISSPDKLSTSNLQLEASQCQVIRNRGAEISAILRAPYASVTNFIRLEEDEEKLEDELCPISPPLIARTPSKKDKVRSAISKELVSSICDDIQIEATLEASPILSNSVWNDLDPFQRPSFTPPSQSSSPLSNGAHEKIHINILSPNSNIGNWSPLEDKRKPFEMVLFPRSENLISNFNRSKSFNPKQCLNSYFNGKDFDTARLDEELNESNEEKQGILASLDLDGLVQIETWDNNKIEQEIFGAPLETVESNSKLKKISVKTPHSSPRGEPIEVEFQPPSIDAFRLTTTENKISRERTLQLNEDLRKVEGLRALNIDLSWNSYEFSPEKTLEQILNLDKTQVEMALITSSDEEEYSLNSKRIKTEHEKYLTNDSWPKLRELLEFTESDSSSPSCSSFNLNSKKSIDSTSPTLRTDQGSEDKEELQSSACLDPRGTFKGREGNEAHKAIGDMPMSELTKGIDAKVAESSNLEWWPETQDSELAELLGLNLCNSNSNFRMSDSQSENFKLFEESDLKTNQAFNPTDDFFDYCDTASTIVGGGTFNSVQISPESINLKIDDLNSIPQILKLQTPIHNNPNLKDLNELNGSSNNNNNYLNDNDLLKNSDLNSNSNSKTRIRFNSTDSRPITLSSNHPPPIPIPNQLLDRSRLKPIPTKSHHHSKNFNQSSLPLLKFKTNLKSISTNSTSSLNNSSSSSPESLSLRNSNSNLNNLQTSSKSDSNQSENLNQKTNSFNVINLSNSTQIQLDHNNKNNSNLSSSSSQMNHQEINQSNLNPSTHDDNEIQSWQLNPSLPATSSNSNLKSLNYPSSLERTNSDAARLDSLAKLNGIKFPTTSSSQPNRQFHPDDDTLPPFLMAKHLEETQRKLQLDPLQSNLKNSALQFKSNPTNTNLSNSLGFCVGPNGRGVPRLSALQRKALEKMTINHQNHTETGLISPPSLSRSHTTTGVESIKFNQSNHQFQISSPDESQQRQEARSNLIRKLSSRRPTSPKLQANSSPTSSLQTFNNHHLNPHPTNHQSNQLNHSSNSNNQNHSSQHQSQKSIDQLQLDSPKFDDSQIVNNRIESQGLNDIALLDPRIWPDDSSRSYGFILNNSITPPISNRDSSNVNNDNDDLHELIEDHVPSTCYHSSRTTLTSSISELSDFTLNSQFRSYRHSIERDRDSVLDRMGLIDNTIDNEISSNDPSTPTHLDSSNHHQPLFNSILTNHSNSNSNLSHSTNPVETILHSNLDNLNSSPSIIQSELSDPKTPLANINPLPSQSITNSITMTNDHYSPPPPDSNQSASRSQSLSSITHSIQKDTLINNNNEVNKLCNFELDTINSNSSNASSKSIASRLKSRSSLSSRVNHSLHSRRSQSPHLIPSDQMSLGETFKKSTDSSNRQSFISQRIQSITERRQSGTSGVLPYSSSNQSKLTRTRTRLSVTTTHSNRGSKTFDEQTNRPSSGSISSKRISLNHNDSGPSQFPPTPHLVRTHMPAASPADLARYNDQKLAPFPALLNSNTTPFDRSKSSKSINKLSKSSHHSLLSSASNFFNGSNNRARSGSISNGISTNQISHPKILDSQSLTNQIINFKKPNVEDDEKLIGRTQGQSMGDFTGKLVNSTQASRSSSTNFSVNSSNFSNARIQRRDQILNRLAPFLTVPSNTDNFINSESKASTLNNPPRKLLWHQSVLQVVSATSVKDRYLFLFNDLLVIAKPIVEFDENEGERIPRLPITLQNSFITKSVVELKYIRCVDPQQNVSVGYEDLKEDSEENKKDKLSKVKFVCEFDKDPKKAVKRLFNGKIVNDEPMEISKWLLTNLDLDKRQLGQYLLESDQSNVLRCYLERLKFEQMRIEDSLRLVLLTLRLPSDREAIERFLNQFGKTWSMANEQVGINAQLATRWATEMIVLSEHAHGSLTDSMRYVASLIGYPNGIKTEAQFVDYLKKDLIGDFDNNSYSKKPKGNSISDEKLENMLKKSYQSIRRDRLVQGRSSAKDVERIELTMGQGEPKGNKKLPNRLTYQVESDEIIVSIPEPDSQFGIKLFGGASLRFEPPFLSFSKSSKCTFKIKGRTLGICQMAFVKIGARAAAYEGLPLIETIMIERAFMKHTVQIGFINHLQASRKYLFSFEDQKSKDELLKLIYKAQKQENLKESMIESSSEKTKAQSIRRIAALQVLRDTLIINEDLIPLNVNPHVQTTIELKFNGLGKNRAKQSTNESKEEKQTITTVRKIRSNSISEIYTFTNVGSVEKDLQNEIIKRRQQAQLNHIKFKQKELLKESLKSNLIGGKQNLNPYSISNKDLIKNNVEENSALTQKFKKSGDELIRQCEQNSLIPLVLGFLSLGILQ</sequence>
<dbReference type="InterPro" id="IPR035999">
    <property type="entry name" value="Sec7_dom_sf"/>
</dbReference>
<accession>A0A9Q3C833</accession>
<feature type="region of interest" description="Disordered" evidence="1">
    <location>
        <begin position="970"/>
        <end position="991"/>
    </location>
</feature>
<feature type="region of interest" description="Disordered" evidence="1">
    <location>
        <begin position="1005"/>
        <end position="1090"/>
    </location>
</feature>
<feature type="compositionally biased region" description="Polar residues" evidence="1">
    <location>
        <begin position="665"/>
        <end position="679"/>
    </location>
</feature>
<feature type="compositionally biased region" description="Low complexity" evidence="1">
    <location>
        <begin position="1051"/>
        <end position="1085"/>
    </location>
</feature>
<feature type="region of interest" description="Disordered" evidence="1">
    <location>
        <begin position="1281"/>
        <end position="1337"/>
    </location>
</feature>
<organism evidence="3 4">
    <name type="scientific">Austropuccinia psidii MF-1</name>
    <dbReference type="NCBI Taxonomy" id="1389203"/>
    <lineage>
        <taxon>Eukaryota</taxon>
        <taxon>Fungi</taxon>
        <taxon>Dikarya</taxon>
        <taxon>Basidiomycota</taxon>
        <taxon>Pucciniomycotina</taxon>
        <taxon>Pucciniomycetes</taxon>
        <taxon>Pucciniales</taxon>
        <taxon>Sphaerophragmiaceae</taxon>
        <taxon>Austropuccinia</taxon>
    </lineage>
</organism>
<dbReference type="OrthoDB" id="2503686at2759"/>
<evidence type="ECO:0000256" key="1">
    <source>
        <dbReference type="SAM" id="MobiDB-lite"/>
    </source>
</evidence>
<evidence type="ECO:0000313" key="3">
    <source>
        <dbReference type="EMBL" id="MBW0477870.1"/>
    </source>
</evidence>
<evidence type="ECO:0000313" key="4">
    <source>
        <dbReference type="Proteomes" id="UP000765509"/>
    </source>
</evidence>
<feature type="compositionally biased region" description="Polar residues" evidence="1">
    <location>
        <begin position="811"/>
        <end position="822"/>
    </location>
</feature>
<evidence type="ECO:0000259" key="2">
    <source>
        <dbReference type="PROSITE" id="PS50190"/>
    </source>
</evidence>
<dbReference type="Gene3D" id="1.10.1000.11">
    <property type="entry name" value="Arf Nucleotide-binding Site Opener,domain 2"/>
    <property type="match status" value="1"/>
</dbReference>
<feature type="domain" description="SEC7" evidence="2">
    <location>
        <begin position="1792"/>
        <end position="2009"/>
    </location>
</feature>
<feature type="region of interest" description="Disordered" evidence="1">
    <location>
        <begin position="1368"/>
        <end position="1517"/>
    </location>
</feature>
<comment type="caution">
    <text evidence="3">The sequence shown here is derived from an EMBL/GenBank/DDBJ whole genome shotgun (WGS) entry which is preliminary data.</text>
</comment>
<dbReference type="Proteomes" id="UP000765509">
    <property type="component" value="Unassembled WGS sequence"/>
</dbReference>
<dbReference type="Pfam" id="PF01369">
    <property type="entry name" value="Sec7"/>
    <property type="match status" value="1"/>
</dbReference>
<dbReference type="GO" id="GO:0005085">
    <property type="term" value="F:guanyl-nucleotide exchange factor activity"/>
    <property type="evidence" value="ECO:0007669"/>
    <property type="project" value="InterPro"/>
</dbReference>
<feature type="compositionally biased region" description="Low complexity" evidence="1">
    <location>
        <begin position="1487"/>
        <end position="1496"/>
    </location>
</feature>
<name>A0A9Q3C833_9BASI</name>
<feature type="region of interest" description="Disordered" evidence="1">
    <location>
        <begin position="1220"/>
        <end position="1264"/>
    </location>
</feature>
<feature type="compositionally biased region" description="Polar residues" evidence="1">
    <location>
        <begin position="829"/>
        <end position="855"/>
    </location>
</feature>
<feature type="compositionally biased region" description="Low complexity" evidence="1">
    <location>
        <begin position="1246"/>
        <end position="1264"/>
    </location>
</feature>
<feature type="compositionally biased region" description="Polar residues" evidence="1">
    <location>
        <begin position="1300"/>
        <end position="1316"/>
    </location>
</feature>
<gene>
    <name evidence="3" type="ORF">O181_017585</name>
</gene>
<dbReference type="Gene3D" id="2.30.29.30">
    <property type="entry name" value="Pleckstrin-homology domain (PH domain)/Phosphotyrosine-binding domain (PTB)"/>
    <property type="match status" value="1"/>
</dbReference>
<feature type="compositionally biased region" description="Polar residues" evidence="1">
    <location>
        <begin position="1220"/>
        <end position="1245"/>
    </location>
</feature>
<feature type="region of interest" description="Disordered" evidence="1">
    <location>
        <begin position="728"/>
        <end position="772"/>
    </location>
</feature>
<dbReference type="SMART" id="SM00222">
    <property type="entry name" value="Sec7"/>
    <property type="match status" value="1"/>
</dbReference>
<feature type="compositionally biased region" description="Low complexity" evidence="1">
    <location>
        <begin position="435"/>
        <end position="444"/>
    </location>
</feature>
<keyword evidence="4" id="KW-1185">Reference proteome</keyword>
<feature type="compositionally biased region" description="Polar residues" evidence="1">
    <location>
        <begin position="1421"/>
        <end position="1457"/>
    </location>
</feature>
<protein>
    <recommendedName>
        <fullName evidence="2">SEC7 domain-containing protein</fullName>
    </recommendedName>
</protein>